<dbReference type="InterPro" id="IPR011109">
    <property type="entry name" value="DNA_bind_recombinase_dom"/>
</dbReference>
<comment type="caution">
    <text evidence="3">The sequence shown here is derived from an EMBL/GenBank/DDBJ whole genome shotgun (WGS) entry which is preliminary data.</text>
</comment>
<feature type="domain" description="Recombinase" evidence="2">
    <location>
        <begin position="153"/>
        <end position="296"/>
    </location>
</feature>
<dbReference type="Gene3D" id="3.40.50.1390">
    <property type="entry name" value="Resolvase, N-terminal catalytic domain"/>
    <property type="match status" value="1"/>
</dbReference>
<dbReference type="InterPro" id="IPR050639">
    <property type="entry name" value="SSR_resolvase"/>
</dbReference>
<dbReference type="InterPro" id="IPR025827">
    <property type="entry name" value="Zn_ribbon_recom_dom"/>
</dbReference>
<organism evidence="3 4">
    <name type="scientific">Maccoyibacter intestinihominis</name>
    <dbReference type="NCBI Taxonomy" id="3133499"/>
    <lineage>
        <taxon>Bacteria</taxon>
        <taxon>Bacillati</taxon>
        <taxon>Bacillota</taxon>
        <taxon>Clostridia</taxon>
        <taxon>Lachnospirales</taxon>
        <taxon>Lachnospiraceae</taxon>
        <taxon>Maccoyibacter</taxon>
    </lineage>
</organism>
<dbReference type="EMBL" id="JBBMEX010000002">
    <property type="protein sequence ID" value="MEQ2556769.1"/>
    <property type="molecule type" value="Genomic_DNA"/>
</dbReference>
<dbReference type="PANTHER" id="PTHR30461:SF23">
    <property type="entry name" value="DNA RECOMBINASE-RELATED"/>
    <property type="match status" value="1"/>
</dbReference>
<evidence type="ECO:0000313" key="4">
    <source>
        <dbReference type="Proteomes" id="UP001454489"/>
    </source>
</evidence>
<evidence type="ECO:0000259" key="1">
    <source>
        <dbReference type="PROSITE" id="PS51736"/>
    </source>
</evidence>
<reference evidence="3 4" key="1">
    <citation type="submission" date="2024-03" db="EMBL/GenBank/DDBJ databases">
        <title>Human intestinal bacterial collection.</title>
        <authorList>
            <person name="Pauvert C."/>
            <person name="Hitch T.C.A."/>
            <person name="Clavel T."/>
        </authorList>
    </citation>
    <scope>NUCLEOTIDE SEQUENCE [LARGE SCALE GENOMIC DNA]</scope>
    <source>
        <strain evidence="3 4">CLA-AA-H185</strain>
    </source>
</reference>
<dbReference type="Pfam" id="PF00239">
    <property type="entry name" value="Resolvase"/>
    <property type="match status" value="1"/>
</dbReference>
<dbReference type="PANTHER" id="PTHR30461">
    <property type="entry name" value="DNA-INVERTASE FROM LAMBDOID PROPHAGE"/>
    <property type="match status" value="1"/>
</dbReference>
<proteinExistence type="predicted"/>
<dbReference type="Proteomes" id="UP001454489">
    <property type="component" value="Unassembled WGS sequence"/>
</dbReference>
<dbReference type="RefSeq" id="WP_353529820.1">
    <property type="nucleotide sequence ID" value="NZ_JBBMEX010000002.1"/>
</dbReference>
<protein>
    <submittedName>
        <fullName evidence="3">Recombinase family protein</fullName>
    </submittedName>
</protein>
<gene>
    <name evidence="3" type="ORF">WMO43_02585</name>
</gene>
<evidence type="ECO:0000313" key="3">
    <source>
        <dbReference type="EMBL" id="MEQ2556769.1"/>
    </source>
</evidence>
<feature type="domain" description="Resolvase/invertase-type recombinase catalytic" evidence="1">
    <location>
        <begin position="1"/>
        <end position="146"/>
    </location>
</feature>
<dbReference type="InterPro" id="IPR038109">
    <property type="entry name" value="DNA_bind_recomb_sf"/>
</dbReference>
<sequence>MNAGYVRLSKDDDKKNYVSIENQKLIISQYAADHGIAIDRWYEDDGVSGYVFDRPGFQQMMADLDHDIDTVYVKDFSRLGRHNAKVLLLLDEFQERGKHLVVIDDNYDSMEPADDTIGIKTWFNERYVKDTSKKIKRAIGAKQKEGALLTRPPFGYRRDTDNPTMFSIDPAEAESIRSIYRLYLSGLGYRKIANYLNEQQIPTPSMKQHEHEIENRQLTKRNIAFRWSDSMVRDLLDNDFYIGTLRLRKRARKTIHGKDCRIPREEQYLFENHHPAIIDETTFSLVQELKEKRNHTNYRGSFGQWAGSEVPNPFSGCLFCKDCGSRLTPIKRRTSDRERKYYICTTYNTKGKRYCSKAHLIEEADLMRDVLTYLQVCKNAFSDVIAGYDPEDFQTEKKSLEQKRQELHTTIDDRKNQLKILLTQKIKDLSLAAENETSIHNEDFIREAYDSMQADLCKQIHELEMQLTELEKSTTEAPDATDSLKNPLDIMEHIIAKGTLGHKDIELLIQKIIVDENGMPEITLKYGLASFINNNPTKEMNCRENTIIAIVMKLIAEDKRGYTSAKYLSEHLTDLGFPKTKQSILPYIELMKILDILEDTDNPRKPYRIMKSEKEISLLARNYLPDLSEEMTTKQISDDYLHGRVADRWHATDGF</sequence>
<evidence type="ECO:0000259" key="2">
    <source>
        <dbReference type="PROSITE" id="PS51737"/>
    </source>
</evidence>
<dbReference type="PROSITE" id="PS51737">
    <property type="entry name" value="RECOMBINASE_DNA_BIND"/>
    <property type="match status" value="1"/>
</dbReference>
<dbReference type="PROSITE" id="PS51736">
    <property type="entry name" value="RECOMBINASES_3"/>
    <property type="match status" value="1"/>
</dbReference>
<keyword evidence="4" id="KW-1185">Reference proteome</keyword>
<accession>A0ABV1HAM6</accession>
<dbReference type="Pfam" id="PF07508">
    <property type="entry name" value="Recombinase"/>
    <property type="match status" value="1"/>
</dbReference>
<dbReference type="SMART" id="SM00857">
    <property type="entry name" value="Resolvase"/>
    <property type="match status" value="1"/>
</dbReference>
<dbReference type="Pfam" id="PF13408">
    <property type="entry name" value="Zn_ribbon_recom"/>
    <property type="match status" value="1"/>
</dbReference>
<dbReference type="InterPro" id="IPR036162">
    <property type="entry name" value="Resolvase-like_N_sf"/>
</dbReference>
<name>A0ABV1HAM6_9FIRM</name>
<dbReference type="InterPro" id="IPR006119">
    <property type="entry name" value="Resolv_N"/>
</dbReference>
<dbReference type="Gene3D" id="3.90.1750.20">
    <property type="entry name" value="Putative Large Serine Recombinase, Chain B, Domain 2"/>
    <property type="match status" value="1"/>
</dbReference>
<dbReference type="SUPFAM" id="SSF53041">
    <property type="entry name" value="Resolvase-like"/>
    <property type="match status" value="1"/>
</dbReference>